<dbReference type="PANTHER" id="PTHR12259:SF1">
    <property type="entry name" value="GH21964P"/>
    <property type="match status" value="1"/>
</dbReference>
<dbReference type="Pfam" id="PF25083">
    <property type="entry name" value="GIPC1_GH1"/>
    <property type="match status" value="1"/>
</dbReference>
<feature type="non-terminal residue" evidence="3">
    <location>
        <position position="296"/>
    </location>
</feature>
<dbReference type="InterPro" id="IPR055349">
    <property type="entry name" value="GH2_GIPC"/>
</dbReference>
<dbReference type="HOGENOM" id="CLU_044527_1_0_1"/>
<name>A7RTU0_NEMVE</name>
<feature type="domain" description="PDZ" evidence="2">
    <location>
        <begin position="87"/>
        <end position="154"/>
    </location>
</feature>
<dbReference type="FunFam" id="2.30.42.10:FF:000097">
    <property type="entry name" value="PDZ domain-containing protein GIPC1 isoform 1"/>
    <property type="match status" value="1"/>
</dbReference>
<dbReference type="InterPro" id="IPR017379">
    <property type="entry name" value="GIPC1/2/3"/>
</dbReference>
<dbReference type="Pfam" id="PF25082">
    <property type="entry name" value="GIPC1_GH2"/>
    <property type="match status" value="1"/>
</dbReference>
<sequence length="296" mass="32725">LPPEPTPNPPRFVFHCQLAHGSTTAKVEGFTNVKQLYQKIADAFHVNVDDILFCTLNTYRVDMERLLGGQIGLDDFIFAHIKGQKKIVEVVKDQPALGLTITDNGAGCAFVKRIKEGSIADKTPQICIGDHVEYINGQYVVGSRHFDVARMLREVDVTGTITLHLVEPLRGFGAIGPRTASRGQSTEEPVNAEKKIGTGKATLRLKAKGPPVVEEITSTWECVAMKKVDDLLENFLGIRDEELANTLVDLSKNKTNPSDFAMNVDENFSDFQFPDDFIFDIWGLINDARAGRIAPQ</sequence>
<dbReference type="Gene3D" id="2.30.42.10">
    <property type="match status" value="1"/>
</dbReference>
<dbReference type="CDD" id="cd21180">
    <property type="entry name" value="GH2_GIPC"/>
    <property type="match status" value="1"/>
</dbReference>
<dbReference type="PANTHER" id="PTHR12259">
    <property type="entry name" value="RGS-GAIP INTERACTING PROTEIN GIPC"/>
    <property type="match status" value="1"/>
</dbReference>
<dbReference type="PhylomeDB" id="A7RTU0"/>
<dbReference type="STRING" id="45351.A7RTU0"/>
<evidence type="ECO:0000313" key="3">
    <source>
        <dbReference type="EMBL" id="EDO45145.1"/>
    </source>
</evidence>
<gene>
    <name evidence="3" type="ORF">NEMVEDRAFT_v1g93093</name>
</gene>
<dbReference type="SMART" id="SM00228">
    <property type="entry name" value="PDZ"/>
    <property type="match status" value="1"/>
</dbReference>
<dbReference type="eggNOG" id="KOG3938">
    <property type="taxonomic scope" value="Eukaryota"/>
</dbReference>
<dbReference type="AlphaFoldDB" id="A7RTU0"/>
<comment type="similarity">
    <text evidence="1">Belongs to the GIPC family.</text>
</comment>
<organism evidence="3 4">
    <name type="scientific">Nematostella vectensis</name>
    <name type="common">Starlet sea anemone</name>
    <dbReference type="NCBI Taxonomy" id="45351"/>
    <lineage>
        <taxon>Eukaryota</taxon>
        <taxon>Metazoa</taxon>
        <taxon>Cnidaria</taxon>
        <taxon>Anthozoa</taxon>
        <taxon>Hexacorallia</taxon>
        <taxon>Actiniaria</taxon>
        <taxon>Edwardsiidae</taxon>
        <taxon>Nematostella</taxon>
    </lineage>
</organism>
<dbReference type="InParanoid" id="A7RTU0"/>
<evidence type="ECO:0000259" key="2">
    <source>
        <dbReference type="PROSITE" id="PS50106"/>
    </source>
</evidence>
<dbReference type="OMA" id="VGWRHYE"/>
<keyword evidence="4" id="KW-1185">Reference proteome</keyword>
<dbReference type="Proteomes" id="UP000001593">
    <property type="component" value="Unassembled WGS sequence"/>
</dbReference>
<dbReference type="InterPro" id="IPR056814">
    <property type="entry name" value="GIPC1-3_GH1"/>
</dbReference>
<protein>
    <recommendedName>
        <fullName evidence="2">PDZ domain-containing protein</fullName>
    </recommendedName>
</protein>
<reference evidence="3 4" key="1">
    <citation type="journal article" date="2007" name="Science">
        <title>Sea anemone genome reveals ancestral eumetazoan gene repertoire and genomic organization.</title>
        <authorList>
            <person name="Putnam N.H."/>
            <person name="Srivastava M."/>
            <person name="Hellsten U."/>
            <person name="Dirks B."/>
            <person name="Chapman J."/>
            <person name="Salamov A."/>
            <person name="Terry A."/>
            <person name="Shapiro H."/>
            <person name="Lindquist E."/>
            <person name="Kapitonov V.V."/>
            <person name="Jurka J."/>
            <person name="Genikhovich G."/>
            <person name="Grigoriev I.V."/>
            <person name="Lucas S.M."/>
            <person name="Steele R.E."/>
            <person name="Finnerty J.R."/>
            <person name="Technau U."/>
            <person name="Martindale M.Q."/>
            <person name="Rokhsar D.S."/>
        </authorList>
    </citation>
    <scope>NUCLEOTIDE SEQUENCE [LARGE SCALE GENOMIC DNA]</scope>
    <source>
        <strain evidence="4">CH2 X CH6</strain>
    </source>
</reference>
<dbReference type="EMBL" id="DS469538">
    <property type="protein sequence ID" value="EDO45145.1"/>
    <property type="molecule type" value="Genomic_DNA"/>
</dbReference>
<proteinExistence type="inferred from homology"/>
<dbReference type="InterPro" id="IPR036034">
    <property type="entry name" value="PDZ_sf"/>
</dbReference>
<dbReference type="Pfam" id="PF00595">
    <property type="entry name" value="PDZ"/>
    <property type="match status" value="1"/>
</dbReference>
<dbReference type="InterPro" id="IPR001478">
    <property type="entry name" value="PDZ"/>
</dbReference>
<evidence type="ECO:0000313" key="4">
    <source>
        <dbReference type="Proteomes" id="UP000001593"/>
    </source>
</evidence>
<dbReference type="CDD" id="cd06707">
    <property type="entry name" value="PDZ_GIPC"/>
    <property type="match status" value="1"/>
</dbReference>
<evidence type="ECO:0000256" key="1">
    <source>
        <dbReference type="ARBA" id="ARBA00009011"/>
    </source>
</evidence>
<dbReference type="PROSITE" id="PS50106">
    <property type="entry name" value="PDZ"/>
    <property type="match status" value="1"/>
</dbReference>
<dbReference type="SUPFAM" id="SSF50156">
    <property type="entry name" value="PDZ domain-like"/>
    <property type="match status" value="1"/>
</dbReference>
<accession>A7RTU0</accession>